<dbReference type="GO" id="GO:0017004">
    <property type="term" value="P:cytochrome complex assembly"/>
    <property type="evidence" value="ECO:0007669"/>
    <property type="project" value="UniProtKB-KW"/>
</dbReference>
<dbReference type="Gene3D" id="3.40.30.10">
    <property type="entry name" value="Glutaredoxin"/>
    <property type="match status" value="1"/>
</dbReference>
<dbReference type="EMBL" id="QNRK01000015">
    <property type="protein sequence ID" value="RBP11963.1"/>
    <property type="molecule type" value="Genomic_DNA"/>
</dbReference>
<dbReference type="OrthoDB" id="9799347at2"/>
<dbReference type="GO" id="GO:0015036">
    <property type="term" value="F:disulfide oxidoreductase activity"/>
    <property type="evidence" value="ECO:0007669"/>
    <property type="project" value="UniProtKB-ARBA"/>
</dbReference>
<keyword evidence="7" id="KW-1185">Reference proteome</keyword>
<gene>
    <name evidence="6" type="ORF">DFR50_11570</name>
</gene>
<evidence type="ECO:0000313" key="7">
    <source>
        <dbReference type="Proteomes" id="UP000253529"/>
    </source>
</evidence>
<comment type="subcellular location">
    <subcellularLocation>
        <location evidence="1">Cell envelope</location>
    </subcellularLocation>
</comment>
<evidence type="ECO:0000313" key="6">
    <source>
        <dbReference type="EMBL" id="RBP11963.1"/>
    </source>
</evidence>
<keyword evidence="2" id="KW-0201">Cytochrome c-type biogenesis</keyword>
<reference evidence="6 7" key="1">
    <citation type="submission" date="2018-06" db="EMBL/GenBank/DDBJ databases">
        <title>Genomic Encyclopedia of Type Strains, Phase IV (KMG-IV): sequencing the most valuable type-strain genomes for metagenomic binning, comparative biology and taxonomic classification.</title>
        <authorList>
            <person name="Goeker M."/>
        </authorList>
    </citation>
    <scope>NUCLEOTIDE SEQUENCE [LARGE SCALE GENOMIC DNA]</scope>
    <source>
        <strain evidence="6 7">DSM 24875</strain>
    </source>
</reference>
<dbReference type="InterPro" id="IPR013766">
    <property type="entry name" value="Thioredoxin_domain"/>
</dbReference>
<dbReference type="PANTHER" id="PTHR42852:SF13">
    <property type="entry name" value="PROTEIN DIPZ"/>
    <property type="match status" value="1"/>
</dbReference>
<evidence type="ECO:0000256" key="4">
    <source>
        <dbReference type="SAM" id="MobiDB-lite"/>
    </source>
</evidence>
<organism evidence="6 7">
    <name type="scientific">Roseiarcus fermentans</name>
    <dbReference type="NCBI Taxonomy" id="1473586"/>
    <lineage>
        <taxon>Bacteria</taxon>
        <taxon>Pseudomonadati</taxon>
        <taxon>Pseudomonadota</taxon>
        <taxon>Alphaproteobacteria</taxon>
        <taxon>Hyphomicrobiales</taxon>
        <taxon>Roseiarcaceae</taxon>
        <taxon>Roseiarcus</taxon>
    </lineage>
</organism>
<dbReference type="CDD" id="cd02966">
    <property type="entry name" value="TlpA_like_family"/>
    <property type="match status" value="1"/>
</dbReference>
<feature type="region of interest" description="Disordered" evidence="4">
    <location>
        <begin position="62"/>
        <end position="82"/>
    </location>
</feature>
<evidence type="ECO:0000256" key="2">
    <source>
        <dbReference type="ARBA" id="ARBA00022748"/>
    </source>
</evidence>
<feature type="domain" description="Thioredoxin" evidence="5">
    <location>
        <begin position="68"/>
        <end position="214"/>
    </location>
</feature>
<dbReference type="PROSITE" id="PS00194">
    <property type="entry name" value="THIOREDOXIN_1"/>
    <property type="match status" value="1"/>
</dbReference>
<dbReference type="Proteomes" id="UP000253529">
    <property type="component" value="Unassembled WGS sequence"/>
</dbReference>
<keyword evidence="3" id="KW-0676">Redox-active center</keyword>
<name>A0A366FBC4_9HYPH</name>
<dbReference type="RefSeq" id="WP_113890023.1">
    <property type="nucleotide sequence ID" value="NZ_QNRK01000015.1"/>
</dbReference>
<dbReference type="GO" id="GO:0016853">
    <property type="term" value="F:isomerase activity"/>
    <property type="evidence" value="ECO:0007669"/>
    <property type="project" value="UniProtKB-KW"/>
</dbReference>
<dbReference type="PROSITE" id="PS51352">
    <property type="entry name" value="THIOREDOXIN_2"/>
    <property type="match status" value="1"/>
</dbReference>
<accession>A0A366FBC4</accession>
<proteinExistence type="predicted"/>
<dbReference type="AlphaFoldDB" id="A0A366FBC4"/>
<keyword evidence="6" id="KW-0413">Isomerase</keyword>
<dbReference type="InterPro" id="IPR013740">
    <property type="entry name" value="Redoxin"/>
</dbReference>
<evidence type="ECO:0000256" key="1">
    <source>
        <dbReference type="ARBA" id="ARBA00004196"/>
    </source>
</evidence>
<dbReference type="InterPro" id="IPR017937">
    <property type="entry name" value="Thioredoxin_CS"/>
</dbReference>
<dbReference type="GO" id="GO:0030313">
    <property type="term" value="C:cell envelope"/>
    <property type="evidence" value="ECO:0007669"/>
    <property type="project" value="UniProtKB-SubCell"/>
</dbReference>
<dbReference type="SUPFAM" id="SSF52833">
    <property type="entry name" value="Thioredoxin-like"/>
    <property type="match status" value="1"/>
</dbReference>
<dbReference type="NCBIfam" id="NF047696">
    <property type="entry name" value="ThlDiSintTplARhiz"/>
    <property type="match status" value="1"/>
</dbReference>
<comment type="caution">
    <text evidence="6">The sequence shown here is derived from an EMBL/GenBank/DDBJ whole genome shotgun (WGS) entry which is preliminary data.</text>
</comment>
<dbReference type="PANTHER" id="PTHR42852">
    <property type="entry name" value="THIOL:DISULFIDE INTERCHANGE PROTEIN DSBE"/>
    <property type="match status" value="1"/>
</dbReference>
<protein>
    <submittedName>
        <fullName evidence="6">Thiol-disulfide isomerase/thioredoxin</fullName>
    </submittedName>
</protein>
<evidence type="ECO:0000259" key="5">
    <source>
        <dbReference type="PROSITE" id="PS51352"/>
    </source>
</evidence>
<dbReference type="InterPro" id="IPR050553">
    <property type="entry name" value="Thioredoxin_ResA/DsbE_sf"/>
</dbReference>
<sequence>MTTPGFQAGRWRLAAAVGALAGVVALALLYARPAPPDKGANGCGPASRAVAARLAPLAKGEAAPVRAASDPTPAPTLAFERPDGSKTSLADFRGRAVLLNLWATWCVPCRTEMPALDALQATKGGKDFEVVAVNVDTARLERRAAFLDGAGVKTLGRYADPSGDAFETLRRDGKALGLPVTLLIDREGCEVAAAAGAVAWDSADAQALIAALKGG</sequence>
<dbReference type="Pfam" id="PF08534">
    <property type="entry name" value="Redoxin"/>
    <property type="match status" value="1"/>
</dbReference>
<dbReference type="InterPro" id="IPR036249">
    <property type="entry name" value="Thioredoxin-like_sf"/>
</dbReference>
<evidence type="ECO:0000256" key="3">
    <source>
        <dbReference type="ARBA" id="ARBA00023284"/>
    </source>
</evidence>